<dbReference type="STRING" id="48709.A0A1D2N2A8"/>
<dbReference type="InterPro" id="IPR017984">
    <property type="entry name" value="Chromo_dom_subgr"/>
</dbReference>
<comment type="caution">
    <text evidence="5">The sequence shown here is derived from an EMBL/GenBank/DDBJ whole genome shotgun (WGS) entry which is preliminary data.</text>
</comment>
<evidence type="ECO:0000256" key="2">
    <source>
        <dbReference type="ARBA" id="ARBA00023242"/>
    </source>
</evidence>
<feature type="domain" description="Chromo" evidence="4">
    <location>
        <begin position="20"/>
        <end position="78"/>
    </location>
</feature>
<reference evidence="5 6" key="1">
    <citation type="journal article" date="2016" name="Genome Biol. Evol.">
        <title>Gene Family Evolution Reflects Adaptation to Soil Environmental Stressors in the Genome of the Collembolan Orchesella cincta.</title>
        <authorList>
            <person name="Faddeeva-Vakhrusheva A."/>
            <person name="Derks M.F."/>
            <person name="Anvar S.Y."/>
            <person name="Agamennone V."/>
            <person name="Suring W."/>
            <person name="Smit S."/>
            <person name="van Straalen N.M."/>
            <person name="Roelofs D."/>
        </authorList>
    </citation>
    <scope>NUCLEOTIDE SEQUENCE [LARGE SCALE GENOMIC DNA]</scope>
    <source>
        <tissue evidence="5">Mixed pool</tissue>
    </source>
</reference>
<dbReference type="InterPro" id="IPR000953">
    <property type="entry name" value="Chromo/chromo_shadow_dom"/>
</dbReference>
<evidence type="ECO:0000256" key="1">
    <source>
        <dbReference type="ARBA" id="ARBA00004123"/>
    </source>
</evidence>
<dbReference type="SUPFAM" id="SSF54160">
    <property type="entry name" value="Chromo domain-like"/>
    <property type="match status" value="4"/>
</dbReference>
<comment type="subcellular location">
    <subcellularLocation>
        <location evidence="1">Nucleus</location>
    </subcellularLocation>
</comment>
<dbReference type="Pfam" id="PF00385">
    <property type="entry name" value="Chromo"/>
    <property type="match status" value="2"/>
</dbReference>
<gene>
    <name evidence="5" type="ORF">Ocin01_07637</name>
</gene>
<dbReference type="Proteomes" id="UP000094527">
    <property type="component" value="Unassembled WGS sequence"/>
</dbReference>
<feature type="region of interest" description="Disordered" evidence="3">
    <location>
        <begin position="299"/>
        <end position="320"/>
    </location>
</feature>
<name>A0A1D2N2A8_ORCCI</name>
<accession>A0A1D2N2A8</accession>
<dbReference type="InterPro" id="IPR008251">
    <property type="entry name" value="Chromo_shadow_dom"/>
</dbReference>
<dbReference type="InterPro" id="IPR051219">
    <property type="entry name" value="Heterochromatin_chromo-domain"/>
</dbReference>
<dbReference type="PRINTS" id="PR00504">
    <property type="entry name" value="CHROMODOMAIN"/>
</dbReference>
<keyword evidence="2" id="KW-0539">Nucleus</keyword>
<feature type="region of interest" description="Disordered" evidence="3">
    <location>
        <begin position="274"/>
        <end position="293"/>
    </location>
</feature>
<dbReference type="SMART" id="SM00298">
    <property type="entry name" value="CHROMO"/>
    <property type="match status" value="3"/>
</dbReference>
<evidence type="ECO:0000313" key="5">
    <source>
        <dbReference type="EMBL" id="ODM99035.1"/>
    </source>
</evidence>
<evidence type="ECO:0000313" key="6">
    <source>
        <dbReference type="Proteomes" id="UP000094527"/>
    </source>
</evidence>
<dbReference type="CDD" id="cd00034">
    <property type="entry name" value="CSD"/>
    <property type="match status" value="2"/>
</dbReference>
<dbReference type="GO" id="GO:0000792">
    <property type="term" value="C:heterochromatin"/>
    <property type="evidence" value="ECO:0007669"/>
    <property type="project" value="UniProtKB-ARBA"/>
</dbReference>
<dbReference type="OrthoDB" id="433924at2759"/>
<dbReference type="CDD" id="cd00024">
    <property type="entry name" value="CD_CSD"/>
    <property type="match status" value="2"/>
</dbReference>
<protein>
    <submittedName>
        <fullName evidence="5">Chromobox protein 5</fullName>
    </submittedName>
</protein>
<keyword evidence="6" id="KW-1185">Reference proteome</keyword>
<dbReference type="PANTHER" id="PTHR22812">
    <property type="entry name" value="CHROMOBOX PROTEIN"/>
    <property type="match status" value="1"/>
</dbReference>
<dbReference type="Pfam" id="PF01393">
    <property type="entry name" value="Chromo_shadow"/>
    <property type="match status" value="2"/>
</dbReference>
<sequence length="396" mass="44885">MSQSSAASSPEHVVLEEGQFIVEKILDSKIVEGGDVEYLVKWLNYDDKDNTWEPAENLHPKLIRSFERKRKEEEVKRLLALKDAGRRTKGPASRNKNASGGSETKKGKARKNGTAEDSFPPEVVYRTGLERGLVVESIFGITEMDGGERLFLIKYKGLNETELIPCRVVNILCPQLVISFYEERLQWCTTPTVVNMKPTVAVSSSQEMVPVVQQKQEEEWVVERIVKKRIGTTGKPEYFIKWEGFSETDNTWEPEEHLNDASIHAFNQNLKEKKKRKSKGRKRKRAAVAAVDAEDTTGDKADGYITSDDEFMDETPPLPRGLDAEEIIEAREISGCKMFVVKLRSIKTPVLVEAKVANSKCPNEVIRFYENKFDWESVSTTPDFSEEPRGTSCVIM</sequence>
<feature type="domain" description="Chromo" evidence="4">
    <location>
        <begin position="220"/>
        <end position="281"/>
    </location>
</feature>
<dbReference type="Gene3D" id="2.40.50.40">
    <property type="match status" value="4"/>
</dbReference>
<dbReference type="EMBL" id="LJIJ01000303">
    <property type="protein sequence ID" value="ODM99035.1"/>
    <property type="molecule type" value="Genomic_DNA"/>
</dbReference>
<evidence type="ECO:0000256" key="3">
    <source>
        <dbReference type="SAM" id="MobiDB-lite"/>
    </source>
</evidence>
<dbReference type="SMART" id="SM00300">
    <property type="entry name" value="ChSh"/>
    <property type="match status" value="2"/>
</dbReference>
<dbReference type="AlphaFoldDB" id="A0A1D2N2A8"/>
<feature type="domain" description="Chromo" evidence="4">
    <location>
        <begin position="133"/>
        <end position="192"/>
    </location>
</feature>
<dbReference type="PROSITE" id="PS50013">
    <property type="entry name" value="CHROMO_2"/>
    <property type="match status" value="3"/>
</dbReference>
<dbReference type="InterPro" id="IPR023780">
    <property type="entry name" value="Chromo_domain"/>
</dbReference>
<dbReference type="GO" id="GO:0005634">
    <property type="term" value="C:nucleus"/>
    <property type="evidence" value="ECO:0007669"/>
    <property type="project" value="UniProtKB-SubCell"/>
</dbReference>
<feature type="compositionally biased region" description="Basic residues" evidence="3">
    <location>
        <begin position="274"/>
        <end position="286"/>
    </location>
</feature>
<dbReference type="InterPro" id="IPR016197">
    <property type="entry name" value="Chromo-like_dom_sf"/>
</dbReference>
<dbReference type="PROSITE" id="PS00598">
    <property type="entry name" value="CHROMO_1"/>
    <property type="match status" value="2"/>
</dbReference>
<feature type="region of interest" description="Disordered" evidence="3">
    <location>
        <begin position="86"/>
        <end position="119"/>
    </location>
</feature>
<proteinExistence type="predicted"/>
<evidence type="ECO:0000259" key="4">
    <source>
        <dbReference type="PROSITE" id="PS50013"/>
    </source>
</evidence>
<dbReference type="InterPro" id="IPR023779">
    <property type="entry name" value="Chromodomain_CS"/>
</dbReference>
<organism evidence="5 6">
    <name type="scientific">Orchesella cincta</name>
    <name type="common">Springtail</name>
    <name type="synonym">Podura cincta</name>
    <dbReference type="NCBI Taxonomy" id="48709"/>
    <lineage>
        <taxon>Eukaryota</taxon>
        <taxon>Metazoa</taxon>
        <taxon>Ecdysozoa</taxon>
        <taxon>Arthropoda</taxon>
        <taxon>Hexapoda</taxon>
        <taxon>Collembola</taxon>
        <taxon>Entomobryomorpha</taxon>
        <taxon>Entomobryoidea</taxon>
        <taxon>Orchesellidae</taxon>
        <taxon>Orchesellinae</taxon>
        <taxon>Orchesella</taxon>
    </lineage>
</organism>